<dbReference type="SMART" id="SM00671">
    <property type="entry name" value="SEL1"/>
    <property type="match status" value="22"/>
</dbReference>
<dbReference type="VEuPathDB" id="TrichDB:TRFO_01947"/>
<keyword evidence="5" id="KW-1185">Reference proteome</keyword>
<keyword evidence="2" id="KW-0547">Nucleotide-binding</keyword>
<feature type="domain" description="Protein kinase" evidence="3">
    <location>
        <begin position="1658"/>
        <end position="1905"/>
    </location>
</feature>
<feature type="domain" description="Protein kinase" evidence="3">
    <location>
        <begin position="935"/>
        <end position="1216"/>
    </location>
</feature>
<dbReference type="InterPro" id="IPR006597">
    <property type="entry name" value="Sel1-like"/>
</dbReference>
<dbReference type="RefSeq" id="XP_068350011.1">
    <property type="nucleotide sequence ID" value="XM_068490410.1"/>
</dbReference>
<accession>A0A1J4JCE4</accession>
<dbReference type="CDD" id="cd00180">
    <property type="entry name" value="PKc"/>
    <property type="match status" value="1"/>
</dbReference>
<dbReference type="Gene3D" id="1.10.510.10">
    <property type="entry name" value="Transferase(Phosphotransferase) domain 1"/>
    <property type="match status" value="3"/>
</dbReference>
<dbReference type="PANTHER" id="PTHR11102">
    <property type="entry name" value="SEL-1-LIKE PROTEIN"/>
    <property type="match status" value="1"/>
</dbReference>
<dbReference type="InterPro" id="IPR011009">
    <property type="entry name" value="Kinase-like_dom_sf"/>
</dbReference>
<dbReference type="Gene3D" id="3.30.200.20">
    <property type="entry name" value="Phosphorylase Kinase, domain 1"/>
    <property type="match status" value="1"/>
</dbReference>
<evidence type="ECO:0000259" key="3">
    <source>
        <dbReference type="PROSITE" id="PS50011"/>
    </source>
</evidence>
<evidence type="ECO:0000256" key="1">
    <source>
        <dbReference type="ARBA" id="ARBA00038101"/>
    </source>
</evidence>
<dbReference type="PROSITE" id="PS50011">
    <property type="entry name" value="PROTEIN_KINASE_DOM"/>
    <property type="match status" value="3"/>
</dbReference>
<sequence>MNSTEKNAAQSSEDETNNFIQPNNMYKIKWLWNFAIKFAQITDIDEALDTFGKEIVMGPLVVVHLDVLSESATENSNAIYSLQICFENIFLRFDNIDENSIFYILNNYMIEIIENDTTVFPVTSDDVLILNQFFPEYEFYTEIQSTVNTDTEIISQYLSNNNNDYLSKLERDNDKINLNAFLSFFKNTETTFLSFFMLRHSFEVSPYFTEDFFEDLNKNFTEIDFNNYLVLHELSRTTNRKILLCINKETGHLFVKMKFDNELEYLREKFTYSKIDIHPNIIFCYGYNDSEQSLLKEYMTRGTLDIVLTKHDLDDTRKTQIVLQILNGIDHLHSHGIIHCQIKASSILIDKYFNAYISNFGISIFYDAEKKILIDEGNKEIFNMKNFPIDHFSFQSDLYSFGLLIFEIATSRKPIPTQSFLDSDDLTRYVDEIDSIEFPPDQGRFVYIYQMLVSKDIKDRVCSYYILDCMINDKLYFKETDVNYITDLIQQDEIFMKDMSLKDRSDILFIIDQANGGNDLYQFYLGNLYSLGIFLEQDLNQAIEWYTKSAEQGNPHAQYSLGFYYENGQFVEQNLSKAIELYTLSSEQGYANAQNNLALCYEIGKGVEKNISKAIELYKMSAEKKNPDAQYNLAFCYENGIGVDCDFKLAISLYEKASALGNSNALYNLALFYQKGIGVEQNVGKAIELFTKSTELGNSKAQFSLGIFYENGIGVDQNIDLALKLYNLSASQGNEEAQMKLEAFQNNKITVGNSLSQLLEFTSDVVYTMKCFWDFSTNGAYITDLEFFFSYIKDYIIMEPIFIFHFVETSTMLENINLPPMNLDDNCYSLQICCENYLLCFLNISTENIKKLFQCGFVKILMRKIPIYPVDDKDKETLHEILPEVTYIEGMSSTTNQDVEELSKYVKFDKVSDSTQRENIFMSFLQKAKEVLLSFYILRNYHKGSPFYPDLTFEDSNKVFKERDFNDYIQLHQLSSNEKFSNSLCISKEKGHFYIIRHFHDDTYYLNEKTTYSMTKFHSNILFCYGFNDEQSSLLLAANAILSIKDYSEINGIDNTLKTKILLQSLNALDYLHSVGIINHKLDCSTLMIDKYQNVEITDFSSTYVYDTKQKSIIDYRTNESVSEEKLDFTPFKSDLYSYGLLIKEVGMLGQQYHNDQEFIQECGRLSYLYQILMIHDRNDFLCTYSILDSMIKRNLYFKNSNIAFIDVIIERDAILKNHKVDPKDTQYIIDKATSGDSVYQTILGNMYYSGISLPHDYEQCIYWLKQAVEKNNSHAQYSLALCYENGEGVPQDYNKAFELYSLSASQGNSYSQNNLAHFYFNRNGADIDINKGIELYTQSAEQGNSDAQYNLALCYQNGDGVQIDYNKAYEYFTKSATQGNNDAQFVLAVCYETGKGTERNINKSIELYYDLANNGNSDAKFIISLYCAQLKINAKHIPIFLGNYTNCIYDLNYFWGFSKKCVIITDFEYFSFYVRYSLVIGPLIVIHFSNKYNNKSVQICCENYFLNFVDLNEDSVSKLFEQKMINFNTTVTKIFPLTQEDSEKLKKIIPSFETDQKNEEIIRNDISLLSKHLYPKGKDDEEKGEKCMFDNFIHETKDVAMAYYLLLHDFPHTLFNEQPNQPRIIYSSNLNEINDENQDHETEIEKKEFCKQKYEDYIYLHKLGTGVSGKVSLAVSKQNGKLFAVKEYFVEEMYLSDKKNFSAIGLIPNVIFCYGFCDSHKMLFFDYMGFGNLQELLKRKELNDTEKTLIIIQIINGIDYLHSIGIVHQDIKLSSIWVNYNYEVFIGNFTKACKYNPDKDIFVSISTNRIKTEEEVRNEKISFQTDIYAFGALIYELVTNDLSLISQSNIFELFDKIENNLIPRQSYKIGPIYNLLKLLLSKEKKTKTSSYYILNYLVKNKAYFKTANTKVIEELIKKQKIMQNNQTNNRCDVKYINNMANKGIHLYEYFNGVINFQGLITKINYKESFKWFLKSSETNNQYALFNVAFFYENGFGVEKDQAKAIEYYTKSADLNYTNAINCLAVCYKKGNGVEKDIHKAIQLFEKSAELNDPEAQCILASMYHLNENIDHDYQRSIELYRKSAEQGNSIALYNLSNCYMVGEFVEKDPSLAVEYLEESADLGNADAQFSLAELYSTGQTVTRNEGKALELYKKAAAQEHEYAMITLACFYLNGEGVEIDKEKAIKTFRQLAEKGNTKAMYNLAVCYQNGEGLDQDYEAAFNLLKEAAKLDDIDAIVSLGLYYENGIGTQEDSQKAIELYQYAADQGSAEGMCNLAKFYEKGEVNEEKIGKAIKLYEQAAEFEFPEALFSLANFYESGIGVSQNIQKATAFYLRAAESGHSEAYQRYLQLSGSLFDVLPK</sequence>
<comment type="caution">
    <text evidence="4">The sequence shown here is derived from an EMBL/GenBank/DDBJ whole genome shotgun (WGS) entry which is preliminary data.</text>
</comment>
<feature type="domain" description="Protein kinase" evidence="3">
    <location>
        <begin position="228"/>
        <end position="477"/>
    </location>
</feature>
<dbReference type="Pfam" id="PF00069">
    <property type="entry name" value="Pkinase"/>
    <property type="match status" value="2"/>
</dbReference>
<reference evidence="4" key="1">
    <citation type="submission" date="2016-10" db="EMBL/GenBank/DDBJ databases">
        <authorList>
            <person name="Benchimol M."/>
            <person name="Almeida L.G."/>
            <person name="Vasconcelos A.T."/>
            <person name="Perreira-Neves A."/>
            <person name="Rosa I.A."/>
            <person name="Tasca T."/>
            <person name="Bogo M.R."/>
            <person name="de Souza W."/>
        </authorList>
    </citation>
    <scope>NUCLEOTIDE SEQUENCE [LARGE SCALE GENOMIC DNA]</scope>
    <source>
        <strain evidence="4">K</strain>
    </source>
</reference>
<feature type="binding site" evidence="2">
    <location>
        <position position="1687"/>
    </location>
    <ligand>
        <name>ATP</name>
        <dbReference type="ChEBI" id="CHEBI:30616"/>
    </ligand>
</feature>
<dbReference type="PANTHER" id="PTHR11102:SF160">
    <property type="entry name" value="ERAD-ASSOCIATED E3 UBIQUITIN-PROTEIN LIGASE COMPONENT HRD3"/>
    <property type="match status" value="1"/>
</dbReference>
<dbReference type="GeneID" id="94825114"/>
<dbReference type="InterPro" id="IPR001245">
    <property type="entry name" value="Ser-Thr/Tyr_kinase_cat_dom"/>
</dbReference>
<dbReference type="Proteomes" id="UP000179807">
    <property type="component" value="Unassembled WGS sequence"/>
</dbReference>
<dbReference type="PROSITE" id="PS00107">
    <property type="entry name" value="PROTEIN_KINASE_ATP"/>
    <property type="match status" value="1"/>
</dbReference>
<dbReference type="InterPro" id="IPR017441">
    <property type="entry name" value="Protein_kinase_ATP_BS"/>
</dbReference>
<protein>
    <recommendedName>
        <fullName evidence="3">Protein kinase domain-containing protein</fullName>
    </recommendedName>
</protein>
<organism evidence="4 5">
    <name type="scientific">Tritrichomonas foetus</name>
    <dbReference type="NCBI Taxonomy" id="1144522"/>
    <lineage>
        <taxon>Eukaryota</taxon>
        <taxon>Metamonada</taxon>
        <taxon>Parabasalia</taxon>
        <taxon>Tritrichomonadida</taxon>
        <taxon>Tritrichomonadidae</taxon>
        <taxon>Tritrichomonas</taxon>
    </lineage>
</organism>
<evidence type="ECO:0000313" key="4">
    <source>
        <dbReference type="EMBL" id="OHS96874.1"/>
    </source>
</evidence>
<evidence type="ECO:0000313" key="5">
    <source>
        <dbReference type="Proteomes" id="UP000179807"/>
    </source>
</evidence>
<dbReference type="Pfam" id="PF07714">
    <property type="entry name" value="PK_Tyr_Ser-Thr"/>
    <property type="match status" value="1"/>
</dbReference>
<dbReference type="InterPro" id="IPR000719">
    <property type="entry name" value="Prot_kinase_dom"/>
</dbReference>
<gene>
    <name evidence="4" type="ORF">TRFO_01947</name>
</gene>
<dbReference type="SMART" id="SM00220">
    <property type="entry name" value="S_TKc"/>
    <property type="match status" value="2"/>
</dbReference>
<dbReference type="Pfam" id="PF08238">
    <property type="entry name" value="Sel1"/>
    <property type="match status" value="22"/>
</dbReference>
<dbReference type="Gene3D" id="1.25.40.10">
    <property type="entry name" value="Tetratricopeptide repeat domain"/>
    <property type="match status" value="5"/>
</dbReference>
<comment type="similarity">
    <text evidence="1">Belongs to the sel-1 family.</text>
</comment>
<dbReference type="GO" id="GO:0004672">
    <property type="term" value="F:protein kinase activity"/>
    <property type="evidence" value="ECO:0007669"/>
    <property type="project" value="InterPro"/>
</dbReference>
<dbReference type="EMBL" id="MLAK01001148">
    <property type="protein sequence ID" value="OHS96874.1"/>
    <property type="molecule type" value="Genomic_DNA"/>
</dbReference>
<dbReference type="InterPro" id="IPR050767">
    <property type="entry name" value="Sel1_AlgK"/>
</dbReference>
<proteinExistence type="inferred from homology"/>
<dbReference type="GO" id="GO:0005524">
    <property type="term" value="F:ATP binding"/>
    <property type="evidence" value="ECO:0007669"/>
    <property type="project" value="UniProtKB-UniRule"/>
</dbReference>
<dbReference type="OrthoDB" id="272077at2759"/>
<evidence type="ECO:0000256" key="2">
    <source>
        <dbReference type="PROSITE-ProRule" id="PRU10141"/>
    </source>
</evidence>
<name>A0A1J4JCE4_9EUKA</name>
<keyword evidence="2" id="KW-0067">ATP-binding</keyword>
<dbReference type="SUPFAM" id="SSF56112">
    <property type="entry name" value="Protein kinase-like (PK-like)"/>
    <property type="match status" value="3"/>
</dbReference>
<dbReference type="InterPro" id="IPR011990">
    <property type="entry name" value="TPR-like_helical_dom_sf"/>
</dbReference>
<dbReference type="SUPFAM" id="SSF81901">
    <property type="entry name" value="HCP-like"/>
    <property type="match status" value="5"/>
</dbReference>